<dbReference type="RefSeq" id="YP_008241718.1">
    <property type="nucleotide sequence ID" value="NC_021799.1"/>
</dbReference>
<evidence type="ECO:0000313" key="1">
    <source>
        <dbReference type="EMBL" id="AGO47315.1"/>
    </source>
</evidence>
<organism evidence="1 2">
    <name type="scientific">Cellulophaga phage phi19:1</name>
    <dbReference type="NCBI Taxonomy" id="1327970"/>
    <lineage>
        <taxon>Viruses</taxon>
        <taxon>Duplodnaviria</taxon>
        <taxon>Heunggongvirae</taxon>
        <taxon>Uroviricota</taxon>
        <taxon>Caudoviricetes</taxon>
        <taxon>Assiduviridae</taxon>
        <taxon>Cellubavirus</taxon>
        <taxon>Cellubavirus phi19una</taxon>
    </lineage>
</organism>
<dbReference type="GeneID" id="16880938"/>
<dbReference type="KEGG" id="vg:16880938"/>
<gene>
    <name evidence="1" type="ORF">Phi19:1_gp025</name>
</gene>
<proteinExistence type="predicted"/>
<reference evidence="2" key="2">
    <citation type="submission" date="2013-03" db="EMBL/GenBank/DDBJ databases">
        <title>The Cellulophaga phages: a novel, diverse, and globally ubiquitous model system.</title>
        <authorList>
            <person name="Holmfeldt K."/>
            <person name="Solonenko N."/>
            <person name="Shah M."/>
            <person name="Corrier K."/>
            <person name="Riemann L."/>
            <person name="VerBerkmoes N.C."/>
            <person name="Sullivan M.B."/>
        </authorList>
    </citation>
    <scope>NUCLEOTIDE SEQUENCE [LARGE SCALE GENOMIC DNA]</scope>
</reference>
<keyword evidence="2" id="KW-1185">Reference proteome</keyword>
<sequence>MKLLNATFEIESDLAEFQLRNELEGLGAKYVKTIPNSDHVKDDSHYKELVKSKKQAEKNLYTYIDSKR</sequence>
<protein>
    <submittedName>
        <fullName evidence="1">Uncharacterized protein</fullName>
    </submittedName>
</protein>
<accession>R9ZXR0</accession>
<evidence type="ECO:0000313" key="2">
    <source>
        <dbReference type="Proteomes" id="UP000014730"/>
    </source>
</evidence>
<dbReference type="Proteomes" id="UP000014730">
    <property type="component" value="Segment"/>
</dbReference>
<reference evidence="1 2" key="1">
    <citation type="journal article" date="2013" name="Proc. Natl. Acad. Sci. U.S.A.">
        <title>Twelve previously unknown phage genera are ubiquitous in global oceans.</title>
        <authorList>
            <person name="Holmfeldt K."/>
            <person name="Solonenko N."/>
            <person name="Shah M."/>
            <person name="Corrier K."/>
            <person name="Riemann L."/>
            <person name="Verberkmoes N.C."/>
            <person name="Sullivan M.B."/>
        </authorList>
    </citation>
    <scope>NUCLEOTIDE SEQUENCE [LARGE SCALE GENOMIC DNA]</scope>
    <source>
        <strain evidence="1">Phi19:1</strain>
    </source>
</reference>
<name>R9ZXR0_9CAUD</name>
<dbReference type="EMBL" id="KC821607">
    <property type="protein sequence ID" value="AGO47315.1"/>
    <property type="molecule type" value="Genomic_DNA"/>
</dbReference>